<organism evidence="2 3">
    <name type="scientific">Clostridium acidisoli DSM 12555</name>
    <dbReference type="NCBI Taxonomy" id="1121291"/>
    <lineage>
        <taxon>Bacteria</taxon>
        <taxon>Bacillati</taxon>
        <taxon>Bacillota</taxon>
        <taxon>Clostridia</taxon>
        <taxon>Eubacteriales</taxon>
        <taxon>Clostridiaceae</taxon>
        <taxon>Clostridium</taxon>
    </lineage>
</organism>
<keyword evidence="3" id="KW-1185">Reference proteome</keyword>
<dbReference type="Gene3D" id="3.60.21.10">
    <property type="match status" value="1"/>
</dbReference>
<name>A0A1W1XXJ0_9CLOT</name>
<dbReference type="STRING" id="1121291.SAMN02745134_03569"/>
<evidence type="ECO:0000313" key="2">
    <source>
        <dbReference type="EMBL" id="SMC28592.1"/>
    </source>
</evidence>
<dbReference type="SUPFAM" id="SSF56300">
    <property type="entry name" value="Metallo-dependent phosphatases"/>
    <property type="match status" value="1"/>
</dbReference>
<dbReference type="InterPro" id="IPR004843">
    <property type="entry name" value="Calcineurin-like_PHP"/>
</dbReference>
<evidence type="ECO:0000313" key="3">
    <source>
        <dbReference type="Proteomes" id="UP000192468"/>
    </source>
</evidence>
<dbReference type="GO" id="GO:0016787">
    <property type="term" value="F:hydrolase activity"/>
    <property type="evidence" value="ECO:0007669"/>
    <property type="project" value="InterPro"/>
</dbReference>
<dbReference type="Proteomes" id="UP000192468">
    <property type="component" value="Unassembled WGS sequence"/>
</dbReference>
<accession>A0A1W1XXJ0</accession>
<dbReference type="Pfam" id="PF00149">
    <property type="entry name" value="Metallophos"/>
    <property type="match status" value="1"/>
</dbReference>
<dbReference type="RefSeq" id="WP_084117565.1">
    <property type="nucleotide sequence ID" value="NZ_FWXH01000027.1"/>
</dbReference>
<reference evidence="2 3" key="1">
    <citation type="submission" date="2017-04" db="EMBL/GenBank/DDBJ databases">
        <authorList>
            <person name="Afonso C.L."/>
            <person name="Miller P.J."/>
            <person name="Scott M.A."/>
            <person name="Spackman E."/>
            <person name="Goraichik I."/>
            <person name="Dimitrov K.M."/>
            <person name="Suarez D.L."/>
            <person name="Swayne D.E."/>
        </authorList>
    </citation>
    <scope>NUCLEOTIDE SEQUENCE [LARGE SCALE GENOMIC DNA]</scope>
    <source>
        <strain evidence="2 3">DSM 12555</strain>
    </source>
</reference>
<dbReference type="PANTHER" id="PTHR31302:SF22">
    <property type="entry name" value="PHOSPHOESTERASE"/>
    <property type="match status" value="1"/>
</dbReference>
<dbReference type="InterPro" id="IPR051158">
    <property type="entry name" value="Metallophosphoesterase_sf"/>
</dbReference>
<dbReference type="AlphaFoldDB" id="A0A1W1XXJ0"/>
<dbReference type="OrthoDB" id="8610138at2"/>
<dbReference type="InterPro" id="IPR029052">
    <property type="entry name" value="Metallo-depent_PP-like"/>
</dbReference>
<proteinExistence type="predicted"/>
<dbReference type="InterPro" id="IPR014578">
    <property type="entry name" value="Pesterase_CT488"/>
</dbReference>
<dbReference type="PANTHER" id="PTHR31302">
    <property type="entry name" value="TRANSMEMBRANE PROTEIN WITH METALLOPHOSPHOESTERASE DOMAIN-RELATED"/>
    <property type="match status" value="1"/>
</dbReference>
<dbReference type="PIRSF" id="PIRSF033094">
    <property type="entry name" value="Pesterase_CT488"/>
    <property type="match status" value="1"/>
</dbReference>
<feature type="domain" description="Calcineurin-like phosphoesterase" evidence="1">
    <location>
        <begin position="2"/>
        <end position="198"/>
    </location>
</feature>
<evidence type="ECO:0000259" key="1">
    <source>
        <dbReference type="Pfam" id="PF00149"/>
    </source>
</evidence>
<dbReference type="EMBL" id="FWXH01000027">
    <property type="protein sequence ID" value="SMC28592.1"/>
    <property type="molecule type" value="Genomic_DNA"/>
</dbReference>
<gene>
    <name evidence="2" type="ORF">SAMN02745134_03569</name>
</gene>
<protein>
    <recommendedName>
        <fullName evidence="1">Calcineurin-like phosphoesterase domain-containing protein</fullName>
    </recommendedName>
</protein>
<sequence>MSLYAIADFHLALSGDKPMDIFGDNWINHHEKIKNNWINIITKEDTVLVAGDISWSMHMDEGMKDLEWIHKLPGTKIFVKGNHDYFWTSITKLNNLYDDMKFIQNNFFTYKDYAICGTRGWVSPEYESFKVHDEKIYKRELIRLRLSLDSAIKSGYTNIIVMLHYPPFVEDITKNNELVDLIEEYRVKKVIYGHLHGPALQKIKALVIRNEVEYIITSCDYINFTPIKIMN</sequence>